<protein>
    <recommendedName>
        <fullName evidence="1">Acylphosphatase-like domain-containing protein</fullName>
    </recommendedName>
</protein>
<evidence type="ECO:0000313" key="2">
    <source>
        <dbReference type="EMBL" id="GAH73096.1"/>
    </source>
</evidence>
<feature type="domain" description="Acylphosphatase-like" evidence="1">
    <location>
        <begin position="1"/>
        <end position="70"/>
    </location>
</feature>
<gene>
    <name evidence="2" type="ORF">S03H2_43768</name>
</gene>
<dbReference type="InterPro" id="IPR036046">
    <property type="entry name" value="Acylphosphatase-like_dom_sf"/>
</dbReference>
<proteinExistence type="predicted"/>
<dbReference type="InterPro" id="IPR017968">
    <property type="entry name" value="Acylphosphatase_CS"/>
</dbReference>
<dbReference type="Gene3D" id="3.30.70.100">
    <property type="match status" value="1"/>
</dbReference>
<dbReference type="AlphaFoldDB" id="X1HSH1"/>
<dbReference type="InterPro" id="IPR001792">
    <property type="entry name" value="Acylphosphatase-like_dom"/>
</dbReference>
<organism evidence="2">
    <name type="scientific">marine sediment metagenome</name>
    <dbReference type="NCBI Taxonomy" id="412755"/>
    <lineage>
        <taxon>unclassified sequences</taxon>
        <taxon>metagenomes</taxon>
        <taxon>ecological metagenomes</taxon>
    </lineage>
</organism>
<evidence type="ECO:0000259" key="1">
    <source>
        <dbReference type="PROSITE" id="PS51160"/>
    </source>
</evidence>
<reference evidence="2" key="1">
    <citation type="journal article" date="2014" name="Front. Microbiol.">
        <title>High frequency of phylogenetically diverse reductive dehalogenase-homologous genes in deep subseafloor sedimentary metagenomes.</title>
        <authorList>
            <person name="Kawai M."/>
            <person name="Futagami T."/>
            <person name="Toyoda A."/>
            <person name="Takaki Y."/>
            <person name="Nishi S."/>
            <person name="Hori S."/>
            <person name="Arai W."/>
            <person name="Tsubouchi T."/>
            <person name="Morono Y."/>
            <person name="Uchiyama I."/>
            <person name="Ito T."/>
            <person name="Fujiyama A."/>
            <person name="Inagaki F."/>
            <person name="Takami H."/>
        </authorList>
    </citation>
    <scope>NUCLEOTIDE SEQUENCE</scope>
    <source>
        <strain evidence="2">Expedition CK06-06</strain>
    </source>
</reference>
<dbReference type="EMBL" id="BARU01027336">
    <property type="protein sequence ID" value="GAH73096.1"/>
    <property type="molecule type" value="Genomic_DNA"/>
</dbReference>
<accession>X1HSH1</accession>
<dbReference type="PROSITE" id="PS51160">
    <property type="entry name" value="ACYLPHOSPHATASE_3"/>
    <property type="match status" value="1"/>
</dbReference>
<dbReference type="Pfam" id="PF00708">
    <property type="entry name" value="Acylphosphatase"/>
    <property type="match status" value="1"/>
</dbReference>
<dbReference type="SUPFAM" id="SSF54975">
    <property type="entry name" value="Acylphosphatase/BLUF domain-like"/>
    <property type="match status" value="1"/>
</dbReference>
<comment type="caution">
    <text evidence="2">The sequence shown here is derived from an EMBL/GenBank/DDBJ whole genome shotgun (WGS) entry which is preliminary data.</text>
</comment>
<name>X1HSH1_9ZZZZ</name>
<sequence>TAFRIANRYKLTGFVRNSPHGNVEMLAQGSPDDIDNCIRDIRDSFAGYIRETKIEEIPTNPQYTDFKITF</sequence>
<feature type="non-terminal residue" evidence="2">
    <location>
        <position position="1"/>
    </location>
</feature>
<dbReference type="PROSITE" id="PS00151">
    <property type="entry name" value="ACYLPHOSPHATASE_2"/>
    <property type="match status" value="1"/>
</dbReference>